<accession>A0A1H2CD21</accession>
<dbReference type="Gene3D" id="3.40.630.30">
    <property type="match status" value="1"/>
</dbReference>
<dbReference type="STRING" id="113562.SAMN04489716_5580"/>
<name>A0A1H2CD21_9ACTN</name>
<sequence length="177" mass="19272">MAVLELIDPTAELRTAWLTAREEWGRGVHQPGSGLRTGDDVDSPAGFAEWVARLRRAADESLPPEPGLVHAAYWWIVDGEARILGSISLRYVLNDFLLQGAGHIGYSVRPSARGRGVASWALDEVLGAARRRSLGAVLITCDVDNAVSARVSEKHGGTLEDVRDTTLGLKSRYWITL</sequence>
<gene>
    <name evidence="2" type="ORF">SAMN04489716_5580</name>
</gene>
<keyword evidence="2" id="KW-0808">Transferase</keyword>
<dbReference type="Pfam" id="PF13302">
    <property type="entry name" value="Acetyltransf_3"/>
    <property type="match status" value="1"/>
</dbReference>
<dbReference type="AlphaFoldDB" id="A0A1H2CD21"/>
<feature type="domain" description="N-acetyltransferase" evidence="1">
    <location>
        <begin position="33"/>
        <end position="177"/>
    </location>
</feature>
<dbReference type="GO" id="GO:0016747">
    <property type="term" value="F:acyltransferase activity, transferring groups other than amino-acyl groups"/>
    <property type="evidence" value="ECO:0007669"/>
    <property type="project" value="InterPro"/>
</dbReference>
<dbReference type="Proteomes" id="UP000198688">
    <property type="component" value="Chromosome I"/>
</dbReference>
<dbReference type="InterPro" id="IPR000182">
    <property type="entry name" value="GNAT_dom"/>
</dbReference>
<keyword evidence="3" id="KW-1185">Reference proteome</keyword>
<dbReference type="CDD" id="cd04301">
    <property type="entry name" value="NAT_SF"/>
    <property type="match status" value="1"/>
</dbReference>
<dbReference type="PANTHER" id="PTHR39173">
    <property type="entry name" value="ACETYLTRANSFERASE"/>
    <property type="match status" value="1"/>
</dbReference>
<evidence type="ECO:0000313" key="3">
    <source>
        <dbReference type="Proteomes" id="UP000198688"/>
    </source>
</evidence>
<dbReference type="EMBL" id="LT629758">
    <property type="protein sequence ID" value="SDT68152.1"/>
    <property type="molecule type" value="Genomic_DNA"/>
</dbReference>
<dbReference type="InterPro" id="IPR016181">
    <property type="entry name" value="Acyl_CoA_acyltransferase"/>
</dbReference>
<dbReference type="PANTHER" id="PTHR39173:SF1">
    <property type="entry name" value="ACETYLTRANSFERASE"/>
    <property type="match status" value="1"/>
</dbReference>
<dbReference type="SUPFAM" id="SSF55729">
    <property type="entry name" value="Acyl-CoA N-acyltransferases (Nat)"/>
    <property type="match status" value="1"/>
</dbReference>
<reference evidence="2 3" key="1">
    <citation type="submission" date="2016-10" db="EMBL/GenBank/DDBJ databases">
        <authorList>
            <person name="de Groot N.N."/>
        </authorList>
    </citation>
    <scope>NUCLEOTIDE SEQUENCE [LARGE SCALE GENOMIC DNA]</scope>
    <source>
        <strain evidence="2 3">DSM 43941</strain>
    </source>
</reference>
<protein>
    <submittedName>
        <fullName evidence="2">Predicted acetyltransferase</fullName>
    </submittedName>
</protein>
<proteinExistence type="predicted"/>
<organism evidence="2 3">
    <name type="scientific">Actinoplanes derwentensis</name>
    <dbReference type="NCBI Taxonomy" id="113562"/>
    <lineage>
        <taxon>Bacteria</taxon>
        <taxon>Bacillati</taxon>
        <taxon>Actinomycetota</taxon>
        <taxon>Actinomycetes</taxon>
        <taxon>Micromonosporales</taxon>
        <taxon>Micromonosporaceae</taxon>
        <taxon>Actinoplanes</taxon>
    </lineage>
</organism>
<evidence type="ECO:0000259" key="1">
    <source>
        <dbReference type="PROSITE" id="PS51186"/>
    </source>
</evidence>
<evidence type="ECO:0000313" key="2">
    <source>
        <dbReference type="EMBL" id="SDT68152.1"/>
    </source>
</evidence>
<dbReference type="PROSITE" id="PS51186">
    <property type="entry name" value="GNAT"/>
    <property type="match status" value="1"/>
</dbReference>